<reference evidence="2 3" key="1">
    <citation type="journal article" date="2014" name="BMC Genomics">
        <title>Comparative genome sequencing reveals chemotype-specific gene clusters in the toxigenic black mold Stachybotrys.</title>
        <authorList>
            <person name="Semeiks J."/>
            <person name="Borek D."/>
            <person name="Otwinowski Z."/>
            <person name="Grishin N.V."/>
        </authorList>
    </citation>
    <scope>NUCLEOTIDE SEQUENCE [LARGE SCALE GENOMIC DNA]</scope>
    <source>
        <strain evidence="3">CBS 109288 / IBT 7711</strain>
    </source>
</reference>
<sequence length="315" mass="34138">MLLNFFAAAVLAAVRVTAAPEKHLAAREICTPDDCYRAIATDTANAEVCSSWLRVVIKPCSATATTFETTTSTEITYPLKRDVTAAPDAPLETPRDAGPCITTFTPVSLDPLAYSECRAWRRTPFVSRISSACSCNAISKTTTTTAYNTETTTRTGIISTTVWPTPPAWLLESSANRSLLVAADDAGAVHLTPDAAAAVPFYVHSSRQLRGLHDTSKFLIDYHRPNPNAADHQIYIHAPNVLGYRIECHEQGDWDGAFWGNCIVRGSPDGNPVVYGFSTCPNLGYTVYMTPNNAKVACTDGFAFAGWFLRPYVSG</sequence>
<feature type="chain" id="PRO_5001771563" evidence="1">
    <location>
        <begin position="19"/>
        <end position="315"/>
    </location>
</feature>
<evidence type="ECO:0000313" key="2">
    <source>
        <dbReference type="EMBL" id="KEY71817.1"/>
    </source>
</evidence>
<dbReference type="HOGENOM" id="CLU_883318_0_0_1"/>
<protein>
    <submittedName>
        <fullName evidence="2">Uncharacterized protein</fullName>
    </submittedName>
</protein>
<accession>A0A084B2N8</accession>
<dbReference type="OrthoDB" id="3926606at2759"/>
<keyword evidence="1" id="KW-0732">Signal</keyword>
<evidence type="ECO:0000313" key="3">
    <source>
        <dbReference type="Proteomes" id="UP000028045"/>
    </source>
</evidence>
<organism evidence="2 3">
    <name type="scientific">Stachybotrys chartarum (strain CBS 109288 / IBT 7711)</name>
    <name type="common">Toxic black mold</name>
    <name type="synonym">Stilbospora chartarum</name>
    <dbReference type="NCBI Taxonomy" id="1280523"/>
    <lineage>
        <taxon>Eukaryota</taxon>
        <taxon>Fungi</taxon>
        <taxon>Dikarya</taxon>
        <taxon>Ascomycota</taxon>
        <taxon>Pezizomycotina</taxon>
        <taxon>Sordariomycetes</taxon>
        <taxon>Hypocreomycetidae</taxon>
        <taxon>Hypocreales</taxon>
        <taxon>Stachybotryaceae</taxon>
        <taxon>Stachybotrys</taxon>
    </lineage>
</organism>
<dbReference type="EMBL" id="KL648193">
    <property type="protein sequence ID" value="KEY71817.1"/>
    <property type="molecule type" value="Genomic_DNA"/>
</dbReference>
<dbReference type="AlphaFoldDB" id="A0A084B2N8"/>
<gene>
    <name evidence="2" type="ORF">S7711_11346</name>
</gene>
<proteinExistence type="predicted"/>
<name>A0A084B2N8_STACB</name>
<feature type="signal peptide" evidence="1">
    <location>
        <begin position="1"/>
        <end position="18"/>
    </location>
</feature>
<keyword evidence="3" id="KW-1185">Reference proteome</keyword>
<dbReference type="Proteomes" id="UP000028045">
    <property type="component" value="Unassembled WGS sequence"/>
</dbReference>
<evidence type="ECO:0000256" key="1">
    <source>
        <dbReference type="SAM" id="SignalP"/>
    </source>
</evidence>